<evidence type="ECO:0000313" key="2">
    <source>
        <dbReference type="Proteomes" id="UP001164250"/>
    </source>
</evidence>
<name>A0ACC1A858_9ROSI</name>
<keyword evidence="2" id="KW-1185">Reference proteome</keyword>
<sequence length="142" mass="15625">MQVPSVQDVFAIGDCSGYLDSTGKPVLPALAQVAERQGKYLASLLNKIGKAGGGHANSAKDMDFGDPFVYKHLGSMATLGRHKALVDLRQSKESKGISLAGFFSWIIWRSAYLTRVVSWRNRFYVAVNWATTIVFGRDISRI</sequence>
<proteinExistence type="predicted"/>
<reference evidence="2" key="1">
    <citation type="journal article" date="2023" name="G3 (Bethesda)">
        <title>Genome assembly and association tests identify interacting loci associated with vigor, precocity, and sex in interspecific pistachio rootstocks.</title>
        <authorList>
            <person name="Palmer W."/>
            <person name="Jacygrad E."/>
            <person name="Sagayaradj S."/>
            <person name="Cavanaugh K."/>
            <person name="Han R."/>
            <person name="Bertier L."/>
            <person name="Beede B."/>
            <person name="Kafkas S."/>
            <person name="Golino D."/>
            <person name="Preece J."/>
            <person name="Michelmore R."/>
        </authorList>
    </citation>
    <scope>NUCLEOTIDE SEQUENCE [LARGE SCALE GENOMIC DNA]</scope>
</reference>
<organism evidence="1 2">
    <name type="scientific">Pistacia atlantica</name>
    <dbReference type="NCBI Taxonomy" id="434234"/>
    <lineage>
        <taxon>Eukaryota</taxon>
        <taxon>Viridiplantae</taxon>
        <taxon>Streptophyta</taxon>
        <taxon>Embryophyta</taxon>
        <taxon>Tracheophyta</taxon>
        <taxon>Spermatophyta</taxon>
        <taxon>Magnoliopsida</taxon>
        <taxon>eudicotyledons</taxon>
        <taxon>Gunneridae</taxon>
        <taxon>Pentapetalae</taxon>
        <taxon>rosids</taxon>
        <taxon>malvids</taxon>
        <taxon>Sapindales</taxon>
        <taxon>Anacardiaceae</taxon>
        <taxon>Pistacia</taxon>
    </lineage>
</organism>
<protein>
    <submittedName>
        <fullName evidence="1">Uncharacterized protein</fullName>
    </submittedName>
</protein>
<dbReference type="EMBL" id="CM047907">
    <property type="protein sequence ID" value="KAJ0083418.1"/>
    <property type="molecule type" value="Genomic_DNA"/>
</dbReference>
<evidence type="ECO:0000313" key="1">
    <source>
        <dbReference type="EMBL" id="KAJ0083418.1"/>
    </source>
</evidence>
<accession>A0ACC1A858</accession>
<dbReference type="Proteomes" id="UP001164250">
    <property type="component" value="Chromosome 11"/>
</dbReference>
<comment type="caution">
    <text evidence="1">The sequence shown here is derived from an EMBL/GenBank/DDBJ whole genome shotgun (WGS) entry which is preliminary data.</text>
</comment>
<gene>
    <name evidence="1" type="ORF">Patl1_31087</name>
</gene>